<evidence type="ECO:0000256" key="1">
    <source>
        <dbReference type="SAM" id="MobiDB-lite"/>
    </source>
</evidence>
<accession>A0A2C9WD05</accession>
<proteinExistence type="predicted"/>
<evidence type="ECO:0000313" key="2">
    <source>
        <dbReference type="EMBL" id="OAY56719.1"/>
    </source>
</evidence>
<feature type="compositionally biased region" description="Basic residues" evidence="1">
    <location>
        <begin position="1"/>
        <end position="21"/>
    </location>
</feature>
<protein>
    <recommendedName>
        <fullName evidence="3">C2H2-type domain-containing protein</fullName>
    </recommendedName>
</protein>
<gene>
    <name evidence="2" type="ORF">MANES_02G039700</name>
</gene>
<dbReference type="AlphaFoldDB" id="A0A2C9WD05"/>
<name>A0A2C9WD05_MANES</name>
<dbReference type="STRING" id="3983.A0A2C9WD05"/>
<evidence type="ECO:0008006" key="3">
    <source>
        <dbReference type="Google" id="ProtNLM"/>
    </source>
</evidence>
<sequence>MKRKMKRGRGGKHMKTFATRKRAVEPPKSKIVAPLLCDFCNVKCDTREVLDRHLSGHISPTRGLFSFPGTPICISSCRFEPSIQRKFHASTVRIHFNS</sequence>
<reference evidence="2" key="1">
    <citation type="submission" date="2016-02" db="EMBL/GenBank/DDBJ databases">
        <title>WGS assembly of Manihot esculenta.</title>
        <authorList>
            <person name="Bredeson J.V."/>
            <person name="Prochnik S.E."/>
            <person name="Lyons J.B."/>
            <person name="Schmutz J."/>
            <person name="Grimwood J."/>
            <person name="Vrebalov J."/>
            <person name="Bart R.S."/>
            <person name="Amuge T."/>
            <person name="Ferguson M.E."/>
            <person name="Green R."/>
            <person name="Putnam N."/>
            <person name="Stites J."/>
            <person name="Rounsley S."/>
            <person name="Rokhsar D.S."/>
        </authorList>
    </citation>
    <scope>NUCLEOTIDE SEQUENCE [LARGE SCALE GENOMIC DNA]</scope>
    <source>
        <tissue evidence="2">Leaf</tissue>
    </source>
</reference>
<feature type="region of interest" description="Disordered" evidence="1">
    <location>
        <begin position="1"/>
        <end position="23"/>
    </location>
</feature>
<organism evidence="2">
    <name type="scientific">Manihot esculenta</name>
    <name type="common">Cassava</name>
    <name type="synonym">Jatropha manihot</name>
    <dbReference type="NCBI Taxonomy" id="3983"/>
    <lineage>
        <taxon>Eukaryota</taxon>
        <taxon>Viridiplantae</taxon>
        <taxon>Streptophyta</taxon>
        <taxon>Embryophyta</taxon>
        <taxon>Tracheophyta</taxon>
        <taxon>Spermatophyta</taxon>
        <taxon>Magnoliopsida</taxon>
        <taxon>eudicotyledons</taxon>
        <taxon>Gunneridae</taxon>
        <taxon>Pentapetalae</taxon>
        <taxon>rosids</taxon>
        <taxon>fabids</taxon>
        <taxon>Malpighiales</taxon>
        <taxon>Euphorbiaceae</taxon>
        <taxon>Crotonoideae</taxon>
        <taxon>Manihoteae</taxon>
        <taxon>Manihot</taxon>
    </lineage>
</organism>
<dbReference type="EMBL" id="CM004388">
    <property type="protein sequence ID" value="OAY56719.1"/>
    <property type="molecule type" value="Genomic_DNA"/>
</dbReference>